<accession>A0A2T5BVH4</accession>
<evidence type="ECO:0000256" key="2">
    <source>
        <dbReference type="ARBA" id="ARBA00007482"/>
    </source>
</evidence>
<organism evidence="16 17">
    <name type="scientific">Rhodovulum imhoffii</name>
    <dbReference type="NCBI Taxonomy" id="365340"/>
    <lineage>
        <taxon>Bacteria</taxon>
        <taxon>Pseudomonadati</taxon>
        <taxon>Pseudomonadota</taxon>
        <taxon>Alphaproteobacteria</taxon>
        <taxon>Rhodobacterales</taxon>
        <taxon>Paracoccaceae</taxon>
        <taxon>Rhodovulum</taxon>
    </lineage>
</organism>
<evidence type="ECO:0000256" key="11">
    <source>
        <dbReference type="ARBA" id="ARBA00033056"/>
    </source>
</evidence>
<dbReference type="EC" id="3.6.1.13" evidence="3"/>
<keyword evidence="7 13" id="KW-0460">Magnesium</keyword>
<evidence type="ECO:0000256" key="7">
    <source>
        <dbReference type="ARBA" id="ARBA00022842"/>
    </source>
</evidence>
<dbReference type="Proteomes" id="UP000243859">
    <property type="component" value="Unassembled WGS sequence"/>
</dbReference>
<dbReference type="GO" id="GO:0005829">
    <property type="term" value="C:cytosol"/>
    <property type="evidence" value="ECO:0007669"/>
    <property type="project" value="TreeGrafter"/>
</dbReference>
<dbReference type="Gene3D" id="3.90.79.10">
    <property type="entry name" value="Nucleoside Triphosphate Pyrophosphohydrolase"/>
    <property type="match status" value="1"/>
</dbReference>
<dbReference type="CDD" id="cd24155">
    <property type="entry name" value="NUDIX_ADPRase"/>
    <property type="match status" value="1"/>
</dbReference>
<evidence type="ECO:0000313" key="16">
    <source>
        <dbReference type="EMBL" id="PTN03581.1"/>
    </source>
</evidence>
<evidence type="ECO:0000256" key="4">
    <source>
        <dbReference type="ARBA" id="ARBA00013297"/>
    </source>
</evidence>
<evidence type="ECO:0000259" key="15">
    <source>
        <dbReference type="PROSITE" id="PS51462"/>
    </source>
</evidence>
<evidence type="ECO:0000256" key="12">
    <source>
        <dbReference type="ARBA" id="ARBA00049546"/>
    </source>
</evidence>
<feature type="domain" description="Nudix hydrolase" evidence="15">
    <location>
        <begin position="213"/>
        <end position="353"/>
    </location>
</feature>
<comment type="cofactor">
    <cofactor evidence="1 13">
        <name>Mg(2+)</name>
        <dbReference type="ChEBI" id="CHEBI:18420"/>
    </cofactor>
</comment>
<dbReference type="EMBL" id="QAAA01000002">
    <property type="protein sequence ID" value="PTN03581.1"/>
    <property type="molecule type" value="Genomic_DNA"/>
</dbReference>
<sequence length="368" mass="39964">MTDVFLYGTLCHPPLFSCVSGQDMQAVAARLPGHQAMATGLGAMLVPGSGDDVAGVLVRGLDEAAQARLFHYHACLGYVPRRVELVTEAGRVVATAFQPEAPALAGDWNFPAWLAADSALALATAAEIMARHGQRDPGQIRPRIMMLRNRAQARLQAGGDRPAALRRPTGTGDVEILARRFAYENFYAVEEYDLRHRRFDGAMSAPINRAAFVTADVATVLPYDRVRDRVLLIEQFRIGPVARGDGQAWSLEVIAGLVDAGETPHDAARREAREEAGLEVGRLHRIHGYYPSPGANAEYMYSFLAEADLPESAAGLGGVLSEGEDIRAHVLPFDAIAPLMDSGEIENAPLVISLMWLARHRERLRQAA</sequence>
<name>A0A2T5BVH4_9RHOB</name>
<feature type="binding site" evidence="13">
    <location>
        <position position="275"/>
    </location>
    <ligand>
        <name>Mg(2+)</name>
        <dbReference type="ChEBI" id="CHEBI:18420"/>
        <label>1</label>
    </ligand>
</feature>
<proteinExistence type="inferred from homology"/>
<dbReference type="RefSeq" id="WP_107890866.1">
    <property type="nucleotide sequence ID" value="NZ_NHSI01000018.1"/>
</dbReference>
<keyword evidence="6" id="KW-0378">Hydrolase</keyword>
<dbReference type="GO" id="GO:0046872">
    <property type="term" value="F:metal ion binding"/>
    <property type="evidence" value="ECO:0007669"/>
    <property type="project" value="UniProtKB-KW"/>
</dbReference>
<keyword evidence="5 13" id="KW-0479">Metal-binding</keyword>
<dbReference type="Gene3D" id="3.10.490.10">
    <property type="entry name" value="Gamma-glutamyl cyclotransferase-like"/>
    <property type="match status" value="1"/>
</dbReference>
<feature type="short sequence motif" description="Nudix box" evidence="14">
    <location>
        <begin position="256"/>
        <end position="278"/>
    </location>
</feature>
<dbReference type="InterPro" id="IPR013024">
    <property type="entry name" value="GGCT-like"/>
</dbReference>
<evidence type="ECO:0000256" key="6">
    <source>
        <dbReference type="ARBA" id="ARBA00022801"/>
    </source>
</evidence>
<evidence type="ECO:0000256" key="1">
    <source>
        <dbReference type="ARBA" id="ARBA00001946"/>
    </source>
</evidence>
<dbReference type="GO" id="GO:0019144">
    <property type="term" value="F:ADP-sugar diphosphatase activity"/>
    <property type="evidence" value="ECO:0007669"/>
    <property type="project" value="TreeGrafter"/>
</dbReference>
<comment type="function">
    <text evidence="8">Acts on ADP-mannose and ADP-glucose as well as ADP-ribose. Prevents glycogen biosynthesis. The reaction catalyzed by this enzyme is a limiting step of the gluconeogenic process.</text>
</comment>
<dbReference type="GO" id="GO:0047631">
    <property type="term" value="F:ADP-ribose diphosphatase activity"/>
    <property type="evidence" value="ECO:0007669"/>
    <property type="project" value="UniProtKB-EC"/>
</dbReference>
<dbReference type="PANTHER" id="PTHR11839:SF5">
    <property type="entry name" value="ADP-RIBOSE PYROPHOSPHATASE"/>
    <property type="match status" value="1"/>
</dbReference>
<dbReference type="InterPro" id="IPR004385">
    <property type="entry name" value="NDP_pyrophosphatase"/>
</dbReference>
<feature type="binding site" evidence="13">
    <location>
        <position position="324"/>
    </location>
    <ligand>
        <name>Mg(2+)</name>
        <dbReference type="ChEBI" id="CHEBI:18420"/>
        <label>1</label>
    </ligand>
</feature>
<comment type="catalytic activity">
    <reaction evidence="12">
        <text>ADP-D-ribose + H2O = D-ribose 5-phosphate + AMP + 2 H(+)</text>
        <dbReference type="Rhea" id="RHEA:10412"/>
        <dbReference type="ChEBI" id="CHEBI:15377"/>
        <dbReference type="ChEBI" id="CHEBI:15378"/>
        <dbReference type="ChEBI" id="CHEBI:57967"/>
        <dbReference type="ChEBI" id="CHEBI:78346"/>
        <dbReference type="ChEBI" id="CHEBI:456215"/>
        <dbReference type="EC" id="3.6.1.13"/>
    </reaction>
</comment>
<gene>
    <name evidence="16" type="ORF">C8N32_102107</name>
</gene>
<evidence type="ECO:0000256" key="13">
    <source>
        <dbReference type="PIRSR" id="PIRSR604385-2"/>
    </source>
</evidence>
<comment type="caution">
    <text evidence="16">The sequence shown here is derived from an EMBL/GenBank/DDBJ whole genome shotgun (WGS) entry which is preliminary data.</text>
</comment>
<protein>
    <recommendedName>
        <fullName evidence="4">ADP-ribose pyrophosphatase</fullName>
        <ecNumber evidence="3">3.6.1.13</ecNumber>
    </recommendedName>
    <alternativeName>
        <fullName evidence="9">ADP-ribose diphosphatase</fullName>
    </alternativeName>
    <alternativeName>
        <fullName evidence="11">ADP-ribose phosphohydrolase</fullName>
    </alternativeName>
    <alternativeName>
        <fullName evidence="10">Adenosine diphosphoribose pyrophosphatase</fullName>
    </alternativeName>
</protein>
<dbReference type="Pfam" id="PF00293">
    <property type="entry name" value="NUDIX"/>
    <property type="match status" value="1"/>
</dbReference>
<dbReference type="NCBIfam" id="TIGR00052">
    <property type="entry name" value="nudix-type nucleoside diphosphatase, YffH/AdpP family"/>
    <property type="match status" value="1"/>
</dbReference>
<comment type="similarity">
    <text evidence="2">Belongs to the Nudix hydrolase family. NudF subfamily.</text>
</comment>
<dbReference type="GO" id="GO:0019693">
    <property type="term" value="P:ribose phosphate metabolic process"/>
    <property type="evidence" value="ECO:0007669"/>
    <property type="project" value="TreeGrafter"/>
</dbReference>
<evidence type="ECO:0000256" key="5">
    <source>
        <dbReference type="ARBA" id="ARBA00022723"/>
    </source>
</evidence>
<dbReference type="InterPro" id="IPR036568">
    <property type="entry name" value="GGCT-like_sf"/>
</dbReference>
<dbReference type="InterPro" id="IPR015797">
    <property type="entry name" value="NUDIX_hydrolase-like_dom_sf"/>
</dbReference>
<evidence type="ECO:0000256" key="8">
    <source>
        <dbReference type="ARBA" id="ARBA00025164"/>
    </source>
</evidence>
<evidence type="ECO:0000313" key="17">
    <source>
        <dbReference type="Proteomes" id="UP000243859"/>
    </source>
</evidence>
<evidence type="ECO:0000256" key="10">
    <source>
        <dbReference type="ARBA" id="ARBA00030308"/>
    </source>
</evidence>
<dbReference type="OrthoDB" id="5292471at2"/>
<evidence type="ECO:0000256" key="14">
    <source>
        <dbReference type="PIRSR" id="PIRSR604385-3"/>
    </source>
</evidence>
<dbReference type="InterPro" id="IPR000086">
    <property type="entry name" value="NUDIX_hydrolase_dom"/>
</dbReference>
<dbReference type="PROSITE" id="PS00893">
    <property type="entry name" value="NUDIX_BOX"/>
    <property type="match status" value="1"/>
</dbReference>
<dbReference type="AlphaFoldDB" id="A0A2T5BVH4"/>
<dbReference type="InterPro" id="IPR020084">
    <property type="entry name" value="NUDIX_hydrolase_CS"/>
</dbReference>
<dbReference type="PROSITE" id="PS51462">
    <property type="entry name" value="NUDIX"/>
    <property type="match status" value="1"/>
</dbReference>
<dbReference type="SUPFAM" id="SSF55811">
    <property type="entry name" value="Nudix"/>
    <property type="match status" value="1"/>
</dbReference>
<dbReference type="CDD" id="cd06661">
    <property type="entry name" value="GGCT_like"/>
    <property type="match status" value="1"/>
</dbReference>
<dbReference type="InterPro" id="IPR009288">
    <property type="entry name" value="AIG2-like_dom"/>
</dbReference>
<feature type="binding site" evidence="13">
    <location>
        <position position="255"/>
    </location>
    <ligand>
        <name>Mg(2+)</name>
        <dbReference type="ChEBI" id="CHEBI:18420"/>
        <label>1</label>
    </ligand>
</feature>
<evidence type="ECO:0000256" key="9">
    <source>
        <dbReference type="ARBA" id="ARBA00030162"/>
    </source>
</evidence>
<evidence type="ECO:0000256" key="3">
    <source>
        <dbReference type="ARBA" id="ARBA00012453"/>
    </source>
</evidence>
<dbReference type="Pfam" id="PF06094">
    <property type="entry name" value="GGACT"/>
    <property type="match status" value="1"/>
</dbReference>
<dbReference type="SUPFAM" id="SSF110857">
    <property type="entry name" value="Gamma-glutamyl cyclotransferase-like"/>
    <property type="match status" value="1"/>
</dbReference>
<reference evidence="16 17" key="1">
    <citation type="submission" date="2018-04" db="EMBL/GenBank/DDBJ databases">
        <title>Genomic Encyclopedia of Archaeal and Bacterial Type Strains, Phase II (KMG-II): from individual species to whole genera.</title>
        <authorList>
            <person name="Goeker M."/>
        </authorList>
    </citation>
    <scope>NUCLEOTIDE SEQUENCE [LARGE SCALE GENOMIC DNA]</scope>
    <source>
        <strain evidence="16 17">DSM 18064</strain>
    </source>
</reference>
<feature type="binding site" evidence="13">
    <location>
        <position position="271"/>
    </location>
    <ligand>
        <name>Mg(2+)</name>
        <dbReference type="ChEBI" id="CHEBI:18420"/>
        <label>1</label>
    </ligand>
</feature>
<dbReference type="GO" id="GO:0006753">
    <property type="term" value="P:nucleoside phosphate metabolic process"/>
    <property type="evidence" value="ECO:0007669"/>
    <property type="project" value="TreeGrafter"/>
</dbReference>
<dbReference type="PANTHER" id="PTHR11839">
    <property type="entry name" value="UDP/ADP-SUGAR PYROPHOSPHATASE"/>
    <property type="match status" value="1"/>
</dbReference>
<keyword evidence="17" id="KW-1185">Reference proteome</keyword>